<keyword evidence="4 6" id="KW-0808">Transferase</keyword>
<evidence type="ECO:0000313" key="7">
    <source>
        <dbReference type="EMBL" id="SFE23011.1"/>
    </source>
</evidence>
<protein>
    <recommendedName>
        <fullName evidence="6">Ribosomal protein L11 methyltransferase</fullName>
        <shortName evidence="6">L11 Mtase</shortName>
        <ecNumber evidence="6">2.1.1.-</ecNumber>
    </recommendedName>
</protein>
<evidence type="ECO:0000256" key="1">
    <source>
        <dbReference type="ARBA" id="ARBA00009741"/>
    </source>
</evidence>
<feature type="binding site" evidence="6">
    <location>
        <position position="165"/>
    </location>
    <ligand>
        <name>S-adenosyl-L-methionine</name>
        <dbReference type="ChEBI" id="CHEBI:59789"/>
    </ligand>
</feature>
<dbReference type="GO" id="GO:0005840">
    <property type="term" value="C:ribosome"/>
    <property type="evidence" value="ECO:0007669"/>
    <property type="project" value="UniProtKB-KW"/>
</dbReference>
<keyword evidence="8" id="KW-1185">Reference proteome</keyword>
<dbReference type="InterPro" id="IPR029063">
    <property type="entry name" value="SAM-dependent_MTases_sf"/>
</dbReference>
<evidence type="ECO:0000256" key="5">
    <source>
        <dbReference type="ARBA" id="ARBA00022691"/>
    </source>
</evidence>
<dbReference type="EMBL" id="FOMO01000012">
    <property type="protein sequence ID" value="SFE23011.1"/>
    <property type="molecule type" value="Genomic_DNA"/>
</dbReference>
<dbReference type="Pfam" id="PF06325">
    <property type="entry name" value="PrmA"/>
    <property type="match status" value="1"/>
</dbReference>
<dbReference type="InterPro" id="IPR004498">
    <property type="entry name" value="Ribosomal_PrmA_MeTrfase"/>
</dbReference>
<evidence type="ECO:0000256" key="6">
    <source>
        <dbReference type="HAMAP-Rule" id="MF_00735"/>
    </source>
</evidence>
<keyword evidence="3 6" id="KW-0489">Methyltransferase</keyword>
<keyword evidence="7" id="KW-0689">Ribosomal protein</keyword>
<dbReference type="NCBIfam" id="TIGR00406">
    <property type="entry name" value="prmA"/>
    <property type="match status" value="1"/>
</dbReference>
<keyword evidence="2 6" id="KW-0963">Cytoplasm</keyword>
<dbReference type="Proteomes" id="UP000243950">
    <property type="component" value="Unassembled WGS sequence"/>
</dbReference>
<sequence length="292" mass="31572">MPWLQLRLAITPEQAPTYEDALLEVGAVSVTFMDAEDQPIFEPDLGTTPLWSHTHLLALFEADTDADALVAHLQLLTDGALPEHQIEHIEDQDWERSWMDGFAPMRFGQRLWIVPSWHEAPQPDAVNLLLDPGLAFGTGTHPTTSLCLQWLDAQPLEGCSVLDFGCGSGILAIAALLLGAPRAVGTDIDPQALEASRDNAQRNSIADERFPVYLPADLPQEPADVVVANILAGPLVSLAPQITSLVKPGGRLALSGILAEQADEVRAAYAADFDLDPTAVQDGWVRISGVRR</sequence>
<gene>
    <name evidence="6" type="primary">prmA</name>
    <name evidence="7" type="ORF">SAMN05216372_11246</name>
</gene>
<dbReference type="Gene3D" id="3.40.50.150">
    <property type="entry name" value="Vaccinia Virus protein VP39"/>
    <property type="match status" value="1"/>
</dbReference>
<keyword evidence="5 6" id="KW-0949">S-adenosyl-L-methionine</keyword>
<evidence type="ECO:0000313" key="8">
    <source>
        <dbReference type="Proteomes" id="UP000243950"/>
    </source>
</evidence>
<keyword evidence="7" id="KW-0687">Ribonucleoprotein</keyword>
<comment type="similarity">
    <text evidence="1 6">Belongs to the methyltransferase superfamily. PrmA family.</text>
</comment>
<comment type="subcellular location">
    <subcellularLocation>
        <location evidence="6">Cytoplasm</location>
    </subcellularLocation>
</comment>
<dbReference type="GO" id="GO:0032259">
    <property type="term" value="P:methylation"/>
    <property type="evidence" value="ECO:0007669"/>
    <property type="project" value="UniProtKB-KW"/>
</dbReference>
<proteinExistence type="inferred from homology"/>
<feature type="binding site" evidence="6">
    <location>
        <position position="229"/>
    </location>
    <ligand>
        <name>S-adenosyl-L-methionine</name>
        <dbReference type="ChEBI" id="CHEBI:59789"/>
    </ligand>
</feature>
<comment type="function">
    <text evidence="6">Methylates ribosomal protein L11.</text>
</comment>
<organism evidence="7 8">
    <name type="scientific">Pseudomonas straminea</name>
    <dbReference type="NCBI Taxonomy" id="47882"/>
    <lineage>
        <taxon>Bacteria</taxon>
        <taxon>Pseudomonadati</taxon>
        <taxon>Pseudomonadota</taxon>
        <taxon>Gammaproteobacteria</taxon>
        <taxon>Pseudomonadales</taxon>
        <taxon>Pseudomonadaceae</taxon>
        <taxon>Phytopseudomonas</taxon>
    </lineage>
</organism>
<dbReference type="InterPro" id="IPR050078">
    <property type="entry name" value="Ribosomal_L11_MeTrfase_PrmA"/>
</dbReference>
<dbReference type="PANTHER" id="PTHR43648">
    <property type="entry name" value="ELECTRON TRANSFER FLAVOPROTEIN BETA SUBUNIT LYSINE METHYLTRANSFERASE"/>
    <property type="match status" value="1"/>
</dbReference>
<dbReference type="GO" id="GO:0016279">
    <property type="term" value="F:protein-lysine N-methyltransferase activity"/>
    <property type="evidence" value="ECO:0007669"/>
    <property type="project" value="TreeGrafter"/>
</dbReference>
<dbReference type="HAMAP" id="MF_00735">
    <property type="entry name" value="Methyltr_PrmA"/>
    <property type="match status" value="1"/>
</dbReference>
<dbReference type="GO" id="GO:0005829">
    <property type="term" value="C:cytosol"/>
    <property type="evidence" value="ECO:0007669"/>
    <property type="project" value="TreeGrafter"/>
</dbReference>
<feature type="binding site" evidence="6">
    <location>
        <position position="187"/>
    </location>
    <ligand>
        <name>S-adenosyl-L-methionine</name>
        <dbReference type="ChEBI" id="CHEBI:59789"/>
    </ligand>
</feature>
<name>A0A1I1YU86_PSEOC</name>
<reference evidence="8" key="1">
    <citation type="submission" date="2016-10" db="EMBL/GenBank/DDBJ databases">
        <authorList>
            <person name="Varghese N."/>
            <person name="Submissions S."/>
        </authorList>
    </citation>
    <scope>NUCLEOTIDE SEQUENCE [LARGE SCALE GENOMIC DNA]</scope>
    <source>
        <strain evidence="8">JCM 2783</strain>
    </source>
</reference>
<evidence type="ECO:0000256" key="2">
    <source>
        <dbReference type="ARBA" id="ARBA00022490"/>
    </source>
</evidence>
<accession>A0A1I1YU86</accession>
<dbReference type="EC" id="2.1.1.-" evidence="6"/>
<dbReference type="PIRSF" id="PIRSF000401">
    <property type="entry name" value="RPL11_MTase"/>
    <property type="match status" value="1"/>
</dbReference>
<dbReference type="RefSeq" id="WP_093507090.1">
    <property type="nucleotide sequence ID" value="NZ_BSSG01000012.1"/>
</dbReference>
<comment type="catalytic activity">
    <reaction evidence="6">
        <text>L-lysyl-[protein] + 3 S-adenosyl-L-methionine = N(6),N(6),N(6)-trimethyl-L-lysyl-[protein] + 3 S-adenosyl-L-homocysteine + 3 H(+)</text>
        <dbReference type="Rhea" id="RHEA:54192"/>
        <dbReference type="Rhea" id="RHEA-COMP:9752"/>
        <dbReference type="Rhea" id="RHEA-COMP:13826"/>
        <dbReference type="ChEBI" id="CHEBI:15378"/>
        <dbReference type="ChEBI" id="CHEBI:29969"/>
        <dbReference type="ChEBI" id="CHEBI:57856"/>
        <dbReference type="ChEBI" id="CHEBI:59789"/>
        <dbReference type="ChEBI" id="CHEBI:61961"/>
    </reaction>
</comment>
<dbReference type="SUPFAM" id="SSF53335">
    <property type="entry name" value="S-adenosyl-L-methionine-dependent methyltransferases"/>
    <property type="match status" value="1"/>
</dbReference>
<feature type="binding site" evidence="6">
    <location>
        <position position="144"/>
    </location>
    <ligand>
        <name>S-adenosyl-L-methionine</name>
        <dbReference type="ChEBI" id="CHEBI:59789"/>
    </ligand>
</feature>
<evidence type="ECO:0000256" key="3">
    <source>
        <dbReference type="ARBA" id="ARBA00022603"/>
    </source>
</evidence>
<dbReference type="AlphaFoldDB" id="A0A1I1YU86"/>
<evidence type="ECO:0000256" key="4">
    <source>
        <dbReference type="ARBA" id="ARBA00022679"/>
    </source>
</evidence>
<dbReference type="CDD" id="cd02440">
    <property type="entry name" value="AdoMet_MTases"/>
    <property type="match status" value="1"/>
</dbReference>
<dbReference type="PANTHER" id="PTHR43648:SF1">
    <property type="entry name" value="ELECTRON TRANSFER FLAVOPROTEIN BETA SUBUNIT LYSINE METHYLTRANSFERASE"/>
    <property type="match status" value="1"/>
</dbReference>